<keyword evidence="1" id="KW-0732">Signal</keyword>
<evidence type="ECO:0000313" key="2">
    <source>
        <dbReference type="EMBL" id="AAZ48127.1"/>
    </source>
</evidence>
<reference evidence="2" key="1">
    <citation type="submission" date="2005-08" db="EMBL/GenBank/DDBJ databases">
        <title>Complete sequence of Dechloromonas aromatica RCB.</title>
        <authorList>
            <person name="Salinero K.K."/>
            <person name="Copeland A."/>
            <person name="Lucas S."/>
            <person name="Lapidus A."/>
            <person name="Barry K."/>
            <person name="Detter J.C."/>
            <person name="Glavina T."/>
            <person name="Hammon N."/>
            <person name="Israni S."/>
            <person name="Pitluck S."/>
            <person name="Di Bartolo G."/>
            <person name="Trong S."/>
            <person name="Schmutz J."/>
            <person name="Larimer F."/>
            <person name="Land M."/>
            <person name="Ivanova N."/>
            <person name="Richardson P."/>
        </authorList>
    </citation>
    <scope>NUCLEOTIDE SEQUENCE</scope>
    <source>
        <strain evidence="2">RCB</strain>
    </source>
</reference>
<dbReference type="KEGG" id="dar:Daro_3398"/>
<feature type="signal peptide" evidence="1">
    <location>
        <begin position="1"/>
        <end position="20"/>
    </location>
</feature>
<dbReference type="EMBL" id="CP000089">
    <property type="protein sequence ID" value="AAZ48127.1"/>
    <property type="molecule type" value="Genomic_DNA"/>
</dbReference>
<dbReference type="Gene3D" id="1.10.10.640">
    <property type="entry name" value="phospholipid-binding protein"/>
    <property type="match status" value="1"/>
</dbReference>
<gene>
    <name evidence="2" type="ordered locus">Daro_3398</name>
</gene>
<protein>
    <submittedName>
        <fullName evidence="2">Toluene tolerance</fullName>
    </submittedName>
</protein>
<dbReference type="eggNOG" id="COG2854">
    <property type="taxonomic scope" value="Bacteria"/>
</dbReference>
<dbReference type="PANTHER" id="PTHR36573:SF1">
    <property type="entry name" value="INTERMEMBRANE PHOSPHOLIPID TRANSPORT SYSTEM BINDING PROTEIN MLAC"/>
    <property type="match status" value="1"/>
</dbReference>
<feature type="chain" id="PRO_5004233369" evidence="1">
    <location>
        <begin position="21"/>
        <end position="204"/>
    </location>
</feature>
<dbReference type="STRING" id="159087.Daro_3398"/>
<sequence>MMKKLFALLFAGFVSSAVFAQEAPDVMVQRVTEEVLEIIRKDKDIQNGDTHKVIELVDKKVLPNFNFTHMTALALGKEWRKATPQQQQQLTAEFKTLLVRTYSNALTGYKNQKVVYKPTKMAPTDTDVLVRTEVHQPGNKPVQLDYSLEKLDANWKVYDVVVAGISLVTNYRDQFGQEVRNGGIDGLIASIAAKNKSLETSPKK</sequence>
<dbReference type="Gene3D" id="3.10.450.50">
    <property type="match status" value="1"/>
</dbReference>
<dbReference type="PANTHER" id="PTHR36573">
    <property type="entry name" value="INTERMEMBRANE PHOSPHOLIPID TRANSPORT SYSTEM BINDING PROTEIN MLAC"/>
    <property type="match status" value="1"/>
</dbReference>
<dbReference type="AlphaFoldDB" id="Q47AK4"/>
<dbReference type="Pfam" id="PF05494">
    <property type="entry name" value="MlaC"/>
    <property type="match status" value="1"/>
</dbReference>
<evidence type="ECO:0000256" key="1">
    <source>
        <dbReference type="SAM" id="SignalP"/>
    </source>
</evidence>
<dbReference type="InterPro" id="IPR008869">
    <property type="entry name" value="MlaC/ttg2D"/>
</dbReference>
<dbReference type="HOGENOM" id="CLU_094502_3_1_4"/>
<dbReference type="PIRSF" id="PIRSF004649">
    <property type="entry name" value="MlaC"/>
    <property type="match status" value="1"/>
</dbReference>
<organism evidence="2">
    <name type="scientific">Dechloromonas aromatica (strain RCB)</name>
    <dbReference type="NCBI Taxonomy" id="159087"/>
    <lineage>
        <taxon>Bacteria</taxon>
        <taxon>Pseudomonadati</taxon>
        <taxon>Pseudomonadota</taxon>
        <taxon>Betaproteobacteria</taxon>
        <taxon>Rhodocyclales</taxon>
        <taxon>Azonexaceae</taxon>
        <taxon>Dechloromonas</taxon>
    </lineage>
</organism>
<accession>Q47AK4</accession>
<proteinExistence type="predicted"/>
<name>Q47AK4_DECAR</name>